<evidence type="ECO:0000259" key="1">
    <source>
        <dbReference type="Pfam" id="PF18545"/>
    </source>
</evidence>
<dbReference type="RefSeq" id="WP_165396985.1">
    <property type="nucleotide sequence ID" value="NZ_SHMP01000007.1"/>
</dbReference>
<feature type="domain" description="Halobacterial output" evidence="1">
    <location>
        <begin position="8"/>
        <end position="82"/>
    </location>
</feature>
<evidence type="ECO:0000313" key="3">
    <source>
        <dbReference type="Proteomes" id="UP000291097"/>
    </source>
</evidence>
<gene>
    <name evidence="2" type="ORF">BDK88_3498</name>
</gene>
<dbReference type="AlphaFoldDB" id="A0A482YC68"/>
<sequence length="89" mass="9979">MERDLGDKSNISLHIVDYIAEREHTDPLELPPLYDAVNPDALDDLVASGRQNGTTQSGRIEFQYNGYTVIVKFGTDPEITVKEKSELVE</sequence>
<reference evidence="2 3" key="1">
    <citation type="submission" date="2019-02" db="EMBL/GenBank/DDBJ databases">
        <title>Genomic Encyclopedia of Archaeal and Bacterial Type Strains, Phase II (KMG-II): from individual species to whole genera.</title>
        <authorList>
            <person name="Goeker M."/>
        </authorList>
    </citation>
    <scope>NUCLEOTIDE SEQUENCE [LARGE SCALE GENOMIC DNA]</scope>
    <source>
        <strain evidence="2 3">DSM 18328</strain>
    </source>
</reference>
<dbReference type="InterPro" id="IPR040624">
    <property type="entry name" value="HalOD1"/>
</dbReference>
<accession>A0A482YC68</accession>
<dbReference type="EMBL" id="SHMP01000007">
    <property type="protein sequence ID" value="RZV06488.1"/>
    <property type="molecule type" value="Genomic_DNA"/>
</dbReference>
<dbReference type="Proteomes" id="UP000291097">
    <property type="component" value="Unassembled WGS sequence"/>
</dbReference>
<proteinExistence type="predicted"/>
<dbReference type="OrthoDB" id="271604at2157"/>
<evidence type="ECO:0000313" key="2">
    <source>
        <dbReference type="EMBL" id="RZV06488.1"/>
    </source>
</evidence>
<name>A0A482YC68_9EURY</name>
<dbReference type="Pfam" id="PF18545">
    <property type="entry name" value="HalOD1"/>
    <property type="match status" value="1"/>
</dbReference>
<comment type="caution">
    <text evidence="2">The sequence shown here is derived from an EMBL/GenBank/DDBJ whole genome shotgun (WGS) entry which is preliminary data.</text>
</comment>
<protein>
    <recommendedName>
        <fullName evidence="1">Halobacterial output domain-containing protein</fullName>
    </recommendedName>
</protein>
<organism evidence="2 3">
    <name type="scientific">Natrinema hispanicum</name>
    <dbReference type="NCBI Taxonomy" id="392421"/>
    <lineage>
        <taxon>Archaea</taxon>
        <taxon>Methanobacteriati</taxon>
        <taxon>Methanobacteriota</taxon>
        <taxon>Stenosarchaea group</taxon>
        <taxon>Halobacteria</taxon>
        <taxon>Halobacteriales</taxon>
        <taxon>Natrialbaceae</taxon>
        <taxon>Natrinema</taxon>
    </lineage>
</organism>